<feature type="coiled-coil region" evidence="1">
    <location>
        <begin position="103"/>
        <end position="130"/>
    </location>
</feature>
<feature type="coiled-coil region" evidence="1">
    <location>
        <begin position="236"/>
        <end position="270"/>
    </location>
</feature>
<feature type="compositionally biased region" description="Polar residues" evidence="2">
    <location>
        <begin position="304"/>
        <end position="317"/>
    </location>
</feature>
<protein>
    <submittedName>
        <fullName evidence="4">Uncharacterized protein</fullName>
    </submittedName>
</protein>
<evidence type="ECO:0000313" key="5">
    <source>
        <dbReference type="Proteomes" id="UP000298030"/>
    </source>
</evidence>
<accession>A0A4Y7TRU5</accession>
<feature type="transmembrane region" description="Helical" evidence="3">
    <location>
        <begin position="16"/>
        <end position="35"/>
    </location>
</feature>
<reference evidence="4 5" key="1">
    <citation type="journal article" date="2019" name="Nat. Ecol. Evol.">
        <title>Megaphylogeny resolves global patterns of mushroom evolution.</title>
        <authorList>
            <person name="Varga T."/>
            <person name="Krizsan K."/>
            <person name="Foldi C."/>
            <person name="Dima B."/>
            <person name="Sanchez-Garcia M."/>
            <person name="Sanchez-Ramirez S."/>
            <person name="Szollosi G.J."/>
            <person name="Szarkandi J.G."/>
            <person name="Papp V."/>
            <person name="Albert L."/>
            <person name="Andreopoulos W."/>
            <person name="Angelini C."/>
            <person name="Antonin V."/>
            <person name="Barry K.W."/>
            <person name="Bougher N.L."/>
            <person name="Buchanan P."/>
            <person name="Buyck B."/>
            <person name="Bense V."/>
            <person name="Catcheside P."/>
            <person name="Chovatia M."/>
            <person name="Cooper J."/>
            <person name="Damon W."/>
            <person name="Desjardin D."/>
            <person name="Finy P."/>
            <person name="Geml J."/>
            <person name="Haridas S."/>
            <person name="Hughes K."/>
            <person name="Justo A."/>
            <person name="Karasinski D."/>
            <person name="Kautmanova I."/>
            <person name="Kiss B."/>
            <person name="Kocsube S."/>
            <person name="Kotiranta H."/>
            <person name="LaButti K.M."/>
            <person name="Lechner B.E."/>
            <person name="Liimatainen K."/>
            <person name="Lipzen A."/>
            <person name="Lukacs Z."/>
            <person name="Mihaltcheva S."/>
            <person name="Morgado L.N."/>
            <person name="Niskanen T."/>
            <person name="Noordeloos M.E."/>
            <person name="Ohm R.A."/>
            <person name="Ortiz-Santana B."/>
            <person name="Ovrebo C."/>
            <person name="Racz N."/>
            <person name="Riley R."/>
            <person name="Savchenko A."/>
            <person name="Shiryaev A."/>
            <person name="Soop K."/>
            <person name="Spirin V."/>
            <person name="Szebenyi C."/>
            <person name="Tomsovsky M."/>
            <person name="Tulloss R.E."/>
            <person name="Uehling J."/>
            <person name="Grigoriev I.V."/>
            <person name="Vagvolgyi C."/>
            <person name="Papp T."/>
            <person name="Martin F.M."/>
            <person name="Miettinen O."/>
            <person name="Hibbett D.S."/>
            <person name="Nagy L.G."/>
        </authorList>
    </citation>
    <scope>NUCLEOTIDE SEQUENCE [LARGE SCALE GENOMIC DNA]</scope>
    <source>
        <strain evidence="4 5">FP101781</strain>
    </source>
</reference>
<dbReference type="EMBL" id="QPFP01000006">
    <property type="protein sequence ID" value="TEB36269.1"/>
    <property type="molecule type" value="Genomic_DNA"/>
</dbReference>
<keyword evidence="3" id="KW-1133">Transmembrane helix</keyword>
<feature type="region of interest" description="Disordered" evidence="2">
    <location>
        <begin position="300"/>
        <end position="352"/>
    </location>
</feature>
<keyword evidence="1" id="KW-0175">Coiled coil</keyword>
<evidence type="ECO:0000256" key="2">
    <source>
        <dbReference type="SAM" id="MobiDB-lite"/>
    </source>
</evidence>
<comment type="caution">
    <text evidence="4">The sequence shown here is derived from an EMBL/GenBank/DDBJ whole genome shotgun (WGS) entry which is preliminary data.</text>
</comment>
<evidence type="ECO:0000313" key="4">
    <source>
        <dbReference type="EMBL" id="TEB36269.1"/>
    </source>
</evidence>
<keyword evidence="5" id="KW-1185">Reference proteome</keyword>
<evidence type="ECO:0000256" key="3">
    <source>
        <dbReference type="SAM" id="Phobius"/>
    </source>
</evidence>
<name>A0A4Y7TRU5_COPMI</name>
<keyword evidence="3" id="KW-0472">Membrane</keyword>
<keyword evidence="3" id="KW-0812">Transmembrane</keyword>
<organism evidence="4 5">
    <name type="scientific">Coprinellus micaceus</name>
    <name type="common">Glistening ink-cap mushroom</name>
    <name type="synonym">Coprinus micaceus</name>
    <dbReference type="NCBI Taxonomy" id="71717"/>
    <lineage>
        <taxon>Eukaryota</taxon>
        <taxon>Fungi</taxon>
        <taxon>Dikarya</taxon>
        <taxon>Basidiomycota</taxon>
        <taxon>Agaricomycotina</taxon>
        <taxon>Agaricomycetes</taxon>
        <taxon>Agaricomycetidae</taxon>
        <taxon>Agaricales</taxon>
        <taxon>Agaricineae</taxon>
        <taxon>Psathyrellaceae</taxon>
        <taxon>Coprinellus</taxon>
    </lineage>
</organism>
<sequence>MISLPACPPNAFPDCTISVLAFFLLQIGGYALLFTRCSKRLDFEHNTWSTALSKISELQNHVKEGLGELAREREGRAIERDTNVLSLRAEVQELRGAISTLNKSKGEVEAQILEREVELLEREARWAKERDDLRKASEFTISKYAVESIAALNARLHAMKIECESKDAQVQSLAQAKSELEAARSKDLLEYMLLKQKEELEREHSLGTSKLITEITTLTAKLQATEMKCESKELQIRTVTQTKAGLEGENRQLEEKVLSLTDKLSEYRILLNEALSPVSAQYPTNFLPPPPPPPEYSGFEWGHKQTQSAVPSPSNSLGGLYAPRIINPDRYDRRHARKVRIRDPAEDETVKR</sequence>
<gene>
    <name evidence="4" type="ORF">FA13DRAFT_1242279</name>
</gene>
<evidence type="ECO:0000256" key="1">
    <source>
        <dbReference type="SAM" id="Coils"/>
    </source>
</evidence>
<dbReference type="Proteomes" id="UP000298030">
    <property type="component" value="Unassembled WGS sequence"/>
</dbReference>
<dbReference type="AlphaFoldDB" id="A0A4Y7TRU5"/>
<proteinExistence type="predicted"/>
<feature type="compositionally biased region" description="Basic and acidic residues" evidence="2">
    <location>
        <begin position="341"/>
        <end position="352"/>
    </location>
</feature>